<comment type="caution">
    <text evidence="2">The sequence shown here is derived from an EMBL/GenBank/DDBJ whole genome shotgun (WGS) entry which is preliminary data.</text>
</comment>
<dbReference type="OrthoDB" id="3630375at2"/>
<accession>A0A2N3WBZ0</accession>
<protein>
    <submittedName>
        <fullName evidence="2">Uncharacterized protein</fullName>
    </submittedName>
</protein>
<evidence type="ECO:0000313" key="3">
    <source>
        <dbReference type="Proteomes" id="UP000233750"/>
    </source>
</evidence>
<dbReference type="AlphaFoldDB" id="A0A2N3WBZ0"/>
<reference evidence="2 3" key="1">
    <citation type="submission" date="2017-12" db="EMBL/GenBank/DDBJ databases">
        <title>Sequencing the genomes of 1000 Actinobacteria strains.</title>
        <authorList>
            <person name="Klenk H.-P."/>
        </authorList>
    </citation>
    <scope>NUCLEOTIDE SEQUENCE [LARGE SCALE GENOMIC DNA]</scope>
    <source>
        <strain evidence="2 3">DSM 45165</strain>
    </source>
</reference>
<keyword evidence="3" id="KW-1185">Reference proteome</keyword>
<evidence type="ECO:0000313" key="2">
    <source>
        <dbReference type="EMBL" id="PKV91400.1"/>
    </source>
</evidence>
<organism evidence="2 3">
    <name type="scientific">Amycolatopsis echigonensis</name>
    <dbReference type="NCBI Taxonomy" id="2576905"/>
    <lineage>
        <taxon>Bacteria</taxon>
        <taxon>Bacillati</taxon>
        <taxon>Actinomycetota</taxon>
        <taxon>Actinomycetes</taxon>
        <taxon>Pseudonocardiales</taxon>
        <taxon>Pseudonocardiaceae</taxon>
        <taxon>Amycolatopsis</taxon>
    </lineage>
</organism>
<name>A0A2N3WBZ0_9PSEU</name>
<feature type="region of interest" description="Disordered" evidence="1">
    <location>
        <begin position="31"/>
        <end position="50"/>
    </location>
</feature>
<dbReference type="RefSeq" id="WP_101435460.1">
    <property type="nucleotide sequence ID" value="NZ_PJMY01000003.1"/>
</dbReference>
<proteinExistence type="predicted"/>
<dbReference type="Proteomes" id="UP000233750">
    <property type="component" value="Unassembled WGS sequence"/>
</dbReference>
<evidence type="ECO:0000256" key="1">
    <source>
        <dbReference type="SAM" id="MobiDB-lite"/>
    </source>
</evidence>
<gene>
    <name evidence="2" type="ORF">ATK30_2171</name>
</gene>
<dbReference type="EMBL" id="PJMY01000003">
    <property type="protein sequence ID" value="PKV91400.1"/>
    <property type="molecule type" value="Genomic_DNA"/>
</dbReference>
<sequence length="172" mass="18899">MDEHLITQAQQYFEAAWREPVQVTGMGRVTVGSRRDRRGKRERSAASENGPRGCLVEIGEFLVDVASTITWPFVTVWALFRLFKRDGPKRHAAIPSGPATGEAYRVAEALKQRPGEVAVVRGKTQLAIVELTGPGAQPTVVWSGRGAERPQWSPAPASLYWEDGSMLMLPAT</sequence>